<dbReference type="Proteomes" id="UP000199055">
    <property type="component" value="Unassembled WGS sequence"/>
</dbReference>
<evidence type="ECO:0008006" key="4">
    <source>
        <dbReference type="Google" id="ProtNLM"/>
    </source>
</evidence>
<dbReference type="Pfam" id="PF10901">
    <property type="entry name" value="DUF2690"/>
    <property type="match status" value="1"/>
</dbReference>
<protein>
    <recommendedName>
        <fullName evidence="4">DUF2690 domain-containing protein</fullName>
    </recommendedName>
</protein>
<feature type="compositionally biased region" description="Basic and acidic residues" evidence="1">
    <location>
        <begin position="1"/>
        <end position="14"/>
    </location>
</feature>
<dbReference type="AlphaFoldDB" id="A0A1H9I0E3"/>
<sequence>MTDRDEARSPERGAPDTAPPEPGTPGDPPARRPRWRRLADRASRHSPQTLMGALLITLLGALTPVVVEKVWGGDAPKAVTPPADGKQIPVPSESCSGATCLHLDPKEPGCDTEVVTLAERTEPVSLQIRYSAVCEAAWGRIRQAAIGDRVRITTADDKVAVDNVEFGHDAYTRMVPASGEFELTACVDADAAEGKPRWPRACVTATDEDVP</sequence>
<organism evidence="2 3">
    <name type="scientific">Streptomyces radiopugnans</name>
    <dbReference type="NCBI Taxonomy" id="403935"/>
    <lineage>
        <taxon>Bacteria</taxon>
        <taxon>Bacillati</taxon>
        <taxon>Actinomycetota</taxon>
        <taxon>Actinomycetes</taxon>
        <taxon>Kitasatosporales</taxon>
        <taxon>Streptomycetaceae</taxon>
        <taxon>Streptomyces</taxon>
    </lineage>
</organism>
<keyword evidence="3" id="KW-1185">Reference proteome</keyword>
<gene>
    <name evidence="2" type="ORF">SAMN05216481_112144</name>
</gene>
<proteinExistence type="predicted"/>
<evidence type="ECO:0000313" key="2">
    <source>
        <dbReference type="EMBL" id="SEQ67912.1"/>
    </source>
</evidence>
<evidence type="ECO:0000313" key="3">
    <source>
        <dbReference type="Proteomes" id="UP000199055"/>
    </source>
</evidence>
<dbReference type="EMBL" id="FOET01000012">
    <property type="protein sequence ID" value="SEQ67912.1"/>
    <property type="molecule type" value="Genomic_DNA"/>
</dbReference>
<dbReference type="InterPro" id="IPR021224">
    <property type="entry name" value="DUF2690"/>
</dbReference>
<accession>A0A1H9I0E3</accession>
<reference evidence="3" key="1">
    <citation type="submission" date="2016-10" db="EMBL/GenBank/DDBJ databases">
        <authorList>
            <person name="Varghese N."/>
            <person name="Submissions S."/>
        </authorList>
    </citation>
    <scope>NUCLEOTIDE SEQUENCE [LARGE SCALE GENOMIC DNA]</scope>
    <source>
        <strain evidence="3">CGMCC 4.3519</strain>
    </source>
</reference>
<feature type="compositionally biased region" description="Pro residues" evidence="1">
    <location>
        <begin position="17"/>
        <end position="28"/>
    </location>
</feature>
<dbReference type="RefSeq" id="WP_107436784.1">
    <property type="nucleotide sequence ID" value="NZ_FOET01000012.1"/>
</dbReference>
<name>A0A1H9I0E3_9ACTN</name>
<feature type="region of interest" description="Disordered" evidence="1">
    <location>
        <begin position="1"/>
        <end position="34"/>
    </location>
</feature>
<evidence type="ECO:0000256" key="1">
    <source>
        <dbReference type="SAM" id="MobiDB-lite"/>
    </source>
</evidence>